<dbReference type="GO" id="GO:0003779">
    <property type="term" value="F:actin binding"/>
    <property type="evidence" value="ECO:0007669"/>
    <property type="project" value="UniProtKB-KW"/>
</dbReference>
<evidence type="ECO:0000256" key="5">
    <source>
        <dbReference type="ARBA" id="ARBA00022583"/>
    </source>
</evidence>
<dbReference type="PANTHER" id="PTHR11216:SF170">
    <property type="entry name" value="DYNAMIN ASSOCIATED PROTEIN 160, ISOFORM D"/>
    <property type="match status" value="1"/>
</dbReference>
<evidence type="ECO:0000256" key="6">
    <source>
        <dbReference type="ARBA" id="ARBA00022753"/>
    </source>
</evidence>
<feature type="region of interest" description="Disordered" evidence="12">
    <location>
        <begin position="470"/>
        <end position="490"/>
    </location>
</feature>
<evidence type="ECO:0000313" key="17">
    <source>
        <dbReference type="Proteomes" id="UP000286134"/>
    </source>
</evidence>
<evidence type="ECO:0000256" key="8">
    <source>
        <dbReference type="ARBA" id="ARBA00023203"/>
    </source>
</evidence>
<keyword evidence="9" id="KW-0963">Cytoplasm</keyword>
<evidence type="ECO:0000259" key="14">
    <source>
        <dbReference type="PROSITE" id="PS50031"/>
    </source>
</evidence>
<feature type="compositionally biased region" description="Polar residues" evidence="12">
    <location>
        <begin position="1033"/>
        <end position="1053"/>
    </location>
</feature>
<gene>
    <name evidence="16" type="ORF">OnM2_050002</name>
</gene>
<dbReference type="STRING" id="212602.A0A420HSP0"/>
<accession>A0A420HSP0</accession>
<dbReference type="Pfam" id="PF12763">
    <property type="entry name" value="EH"/>
    <property type="match status" value="3"/>
</dbReference>
<proteinExistence type="predicted"/>
<dbReference type="PANTHER" id="PTHR11216">
    <property type="entry name" value="EH DOMAIN"/>
    <property type="match status" value="1"/>
</dbReference>
<feature type="domain" description="EH" evidence="14">
    <location>
        <begin position="16"/>
        <end position="92"/>
    </location>
</feature>
<keyword evidence="17" id="KW-1185">Reference proteome</keyword>
<evidence type="ECO:0000259" key="15">
    <source>
        <dbReference type="PROSITE" id="PS50222"/>
    </source>
</evidence>
<feature type="domain" description="UBA" evidence="13">
    <location>
        <begin position="1209"/>
        <end position="1249"/>
    </location>
</feature>
<evidence type="ECO:0000256" key="9">
    <source>
        <dbReference type="ARBA" id="ARBA00023212"/>
    </source>
</evidence>
<dbReference type="Gene3D" id="1.10.8.10">
    <property type="entry name" value="DNA helicase RuvA subunit, C-terminal domain"/>
    <property type="match status" value="1"/>
</dbReference>
<dbReference type="Gene3D" id="1.10.238.10">
    <property type="entry name" value="EF-hand"/>
    <property type="match status" value="3"/>
</dbReference>
<evidence type="ECO:0000256" key="11">
    <source>
        <dbReference type="SAM" id="Coils"/>
    </source>
</evidence>
<name>A0A420HSP0_9PEZI</name>
<dbReference type="AlphaFoldDB" id="A0A420HSP0"/>
<keyword evidence="9" id="KW-0206">Cytoskeleton</keyword>
<feature type="domain" description="EH" evidence="14">
    <location>
        <begin position="146"/>
        <end position="236"/>
    </location>
</feature>
<comment type="caution">
    <text evidence="16">The sequence shown here is derived from an EMBL/GenBank/DDBJ whole genome shotgun (WGS) entry which is preliminary data.</text>
</comment>
<evidence type="ECO:0000256" key="4">
    <source>
        <dbReference type="ARBA" id="ARBA00011159"/>
    </source>
</evidence>
<dbReference type="SMART" id="SM00054">
    <property type="entry name" value="EFh"/>
    <property type="match status" value="4"/>
</dbReference>
<dbReference type="GO" id="GO:0030479">
    <property type="term" value="C:actin cortical patch"/>
    <property type="evidence" value="ECO:0007669"/>
    <property type="project" value="UniProtKB-SubCell"/>
</dbReference>
<evidence type="ECO:0000256" key="2">
    <source>
        <dbReference type="ARBA" id="ARBA00004134"/>
    </source>
</evidence>
<dbReference type="PROSITE" id="PS50222">
    <property type="entry name" value="EF_HAND_2"/>
    <property type="match status" value="1"/>
</dbReference>
<feature type="region of interest" description="Disordered" evidence="12">
    <location>
        <begin position="362"/>
        <end position="383"/>
    </location>
</feature>
<keyword evidence="7 11" id="KW-0175">Coiled coil</keyword>
<feature type="compositionally biased region" description="Acidic residues" evidence="12">
    <location>
        <begin position="1087"/>
        <end position="1103"/>
    </location>
</feature>
<feature type="coiled-coil region" evidence="11">
    <location>
        <begin position="518"/>
        <end position="650"/>
    </location>
</feature>
<dbReference type="PROSITE" id="PS50030">
    <property type="entry name" value="UBA"/>
    <property type="match status" value="1"/>
</dbReference>
<evidence type="ECO:0000256" key="7">
    <source>
        <dbReference type="ARBA" id="ARBA00023054"/>
    </source>
</evidence>
<dbReference type="Pfam" id="PF00627">
    <property type="entry name" value="UBA"/>
    <property type="match status" value="1"/>
</dbReference>
<protein>
    <submittedName>
        <fullName evidence="16">Putative calcium-binding protein</fullName>
    </submittedName>
</protein>
<dbReference type="GO" id="GO:0005509">
    <property type="term" value="F:calcium ion binding"/>
    <property type="evidence" value="ECO:0007669"/>
    <property type="project" value="InterPro"/>
</dbReference>
<dbReference type="OrthoDB" id="524326at2759"/>
<dbReference type="InterPro" id="IPR002048">
    <property type="entry name" value="EF_hand_dom"/>
</dbReference>
<dbReference type="SMART" id="SM00165">
    <property type="entry name" value="UBA"/>
    <property type="match status" value="1"/>
</dbReference>
<dbReference type="PROSITE" id="PS50031">
    <property type="entry name" value="EH"/>
    <property type="match status" value="3"/>
</dbReference>
<dbReference type="GO" id="GO:0005886">
    <property type="term" value="C:plasma membrane"/>
    <property type="evidence" value="ECO:0007669"/>
    <property type="project" value="UniProtKB-SubCell"/>
</dbReference>
<feature type="region of interest" description="Disordered" evidence="12">
    <location>
        <begin position="686"/>
        <end position="717"/>
    </location>
</feature>
<evidence type="ECO:0000313" key="16">
    <source>
        <dbReference type="EMBL" id="RKF60450.1"/>
    </source>
</evidence>
<organism evidence="16 17">
    <name type="scientific">Erysiphe neolycopersici</name>
    <dbReference type="NCBI Taxonomy" id="212602"/>
    <lineage>
        <taxon>Eukaryota</taxon>
        <taxon>Fungi</taxon>
        <taxon>Dikarya</taxon>
        <taxon>Ascomycota</taxon>
        <taxon>Pezizomycotina</taxon>
        <taxon>Leotiomycetes</taxon>
        <taxon>Erysiphales</taxon>
        <taxon>Erysiphaceae</taxon>
        <taxon>Erysiphe</taxon>
    </lineage>
</organism>
<keyword evidence="6" id="KW-0967">Endosome</keyword>
<dbReference type="InterPro" id="IPR015940">
    <property type="entry name" value="UBA"/>
</dbReference>
<reference evidence="16 17" key="1">
    <citation type="journal article" date="2018" name="BMC Genomics">
        <title>Comparative genome analyses reveal sequence features reflecting distinct modes of host-adaptation between dicot and monocot powdery mildew.</title>
        <authorList>
            <person name="Wu Y."/>
            <person name="Ma X."/>
            <person name="Pan Z."/>
            <person name="Kale S.D."/>
            <person name="Song Y."/>
            <person name="King H."/>
            <person name="Zhang Q."/>
            <person name="Presley C."/>
            <person name="Deng X."/>
            <person name="Wei C.I."/>
            <person name="Xiao S."/>
        </authorList>
    </citation>
    <scope>NUCLEOTIDE SEQUENCE [LARGE SCALE GENOMIC DNA]</scope>
    <source>
        <strain evidence="16">UMSG2</strain>
    </source>
</reference>
<keyword evidence="8" id="KW-0009">Actin-binding</keyword>
<dbReference type="GO" id="GO:0010008">
    <property type="term" value="C:endosome membrane"/>
    <property type="evidence" value="ECO:0007669"/>
    <property type="project" value="UniProtKB-SubCell"/>
</dbReference>
<keyword evidence="5" id="KW-0254">Endocytosis</keyword>
<evidence type="ECO:0000259" key="13">
    <source>
        <dbReference type="PROSITE" id="PS50030"/>
    </source>
</evidence>
<dbReference type="SUPFAM" id="SSF46934">
    <property type="entry name" value="UBA-like"/>
    <property type="match status" value="1"/>
</dbReference>
<dbReference type="GO" id="GO:0016197">
    <property type="term" value="P:endosomal transport"/>
    <property type="evidence" value="ECO:0007669"/>
    <property type="project" value="TreeGrafter"/>
</dbReference>
<dbReference type="InterPro" id="IPR000261">
    <property type="entry name" value="EH_dom"/>
</dbReference>
<feature type="region of interest" description="Disordered" evidence="12">
    <location>
        <begin position="1022"/>
        <end position="1112"/>
    </location>
</feature>
<dbReference type="EMBL" id="MCFK01005098">
    <property type="protein sequence ID" value="RKF60450.1"/>
    <property type="molecule type" value="Genomic_DNA"/>
</dbReference>
<evidence type="ECO:0000256" key="3">
    <source>
        <dbReference type="ARBA" id="ARBA00004413"/>
    </source>
</evidence>
<dbReference type="GO" id="GO:0006897">
    <property type="term" value="P:endocytosis"/>
    <property type="evidence" value="ECO:0007669"/>
    <property type="project" value="UniProtKB-KW"/>
</dbReference>
<dbReference type="SUPFAM" id="SSF47473">
    <property type="entry name" value="EF-hand"/>
    <property type="match status" value="3"/>
</dbReference>
<dbReference type="CDD" id="cd00052">
    <property type="entry name" value="EH"/>
    <property type="match status" value="2"/>
</dbReference>
<dbReference type="SMART" id="SM00027">
    <property type="entry name" value="EH"/>
    <property type="match status" value="3"/>
</dbReference>
<comment type="subunit">
    <text evidence="4">Component of the PAN1 actin cytoskeleton-regulatory complex.</text>
</comment>
<feature type="domain" description="EH" evidence="14">
    <location>
        <begin position="288"/>
        <end position="381"/>
    </location>
</feature>
<dbReference type="Proteomes" id="UP000286134">
    <property type="component" value="Unassembled WGS sequence"/>
</dbReference>
<dbReference type="InterPro" id="IPR011992">
    <property type="entry name" value="EF-hand-dom_pair"/>
</dbReference>
<evidence type="ECO:0000256" key="10">
    <source>
        <dbReference type="ARBA" id="ARBA00025194"/>
    </source>
</evidence>
<sequence>MAEDPDAPLLNLTAEEKRLFGRLFHEADSESIGVVTGEAAVKFFEKTRIEPRVLGEIWQIADKENRGLLTPAGFGIVLRLVGHYQAGREPTPELALRPGPLPRFENIDTSSLGPMMKQSLASIPRTLEPQASGSAPIRVPPLTPDKVAQYVDLFESSGGHGGILSGEQAKQVFERAGLPNEVLGRVWSLADTEQKGALEATEFVIAMHLIASLKKGQMRLLPNTLPPGIYENASQRIIDRPISGAAIISSVPRQLSGSSSTQSGYTKAPQLASQTTGSNGVWLITSSDQMKFDSIFNSLDKANRGFITGDQAVPFFSESKLPEDILAQIWDLADINSAGRLSREEFAVAMYLIRMQRSKRDGRQSLPSKLPANLVPPSMRSHSRPTAIVMDPKFDSPVPRSAAEDLFGLDAFSSSTFHEQSTQKIESAALSATPYEINTTSHTISPPISISSTPSNTIKPFIPASSFGQALSQQATGSSKNNASFLPQSLRPQKSLEDLLGDTDAEISKKLTYETSELANLSNQVGSLTKQTQDLQAQKVFLQNESTQSSTKKIELESRLAQARRLYEQEKKEVQNLQEKLILTRNETNKLRIEAEKLDDKLQNIGNEHKEVVKLLYLDQQENSNLKERISLLNSEIAQLKSILENAKLDAKQQKGLVSINQKQLITNEEERDKIKSQVQELNFGKKEDSVGSPISSKVQTPAPGTNTTSSKNSTTNPFFRRIESFSENPFSKVDTSYAESQQSEKLLRNVFGPSFGSPTTNDVPNPNLELEKAKSFSPNSSKTITIPTQATGDSSFNPPSLIPQHLIVNLEPPEASESSLSVLESQPLSSNAFFPADRNLTAQYSDNATNSGGNLPDLSTPRLNIGKILDPREAQTLFTKDETKAIQNPVGDQFKFESLETVRTVKDDFDSAFASFGSTAKAQDFSNTVGSHGIGSVGLANTVGLANEFPPIAELGDDESDSSSEGIGFEDDFATVSSTFDKYKTNIPVTPTQSKEIKNLPLSSTSKGESIALKATSPITDNIFTSEDEPTRSGSLESLGNSQSVDQSTALSRSRLENIGTALSNNEPDSKDSVKSPSSSLKNPLDDEFDDLEDAEEGDSNDEFAKISGTDQSLMNDMNAIFDKSLTRKQIELPPNHSTGDPNQLGNPKVQDISIINNNHDRDSIFPGLVTTEQHLSEPITGLGNVGKASTSVVECTQPGAEASENDPHDDPFLSKLTIMGYQRAEALAALERFDYNLEKAANFLASQS</sequence>
<feature type="compositionally biased region" description="Polar residues" evidence="12">
    <location>
        <begin position="693"/>
        <end position="705"/>
    </location>
</feature>
<evidence type="ECO:0000256" key="1">
    <source>
        <dbReference type="ARBA" id="ARBA00004125"/>
    </source>
</evidence>
<comment type="subcellular location">
    <subcellularLocation>
        <location evidence="3">Cell membrane</location>
        <topology evidence="3">Peripheral membrane protein</topology>
        <orientation evidence="3">Cytoplasmic side</orientation>
    </subcellularLocation>
    <subcellularLocation>
        <location evidence="2">Cytoplasm</location>
        <location evidence="2">Cytoskeleton</location>
        <location evidence="2">Actin patch</location>
    </subcellularLocation>
    <subcellularLocation>
        <location evidence="1">Endosome membrane</location>
        <topology evidence="1">Peripheral membrane protein</topology>
        <orientation evidence="1">Cytoplasmic side</orientation>
    </subcellularLocation>
</comment>
<dbReference type="InterPro" id="IPR009060">
    <property type="entry name" value="UBA-like_sf"/>
</dbReference>
<comment type="function">
    <text evidence="10">Component of the PAN1 actin cytoskeleton-regulatory complex required for the internalization of endosomes during actin-coupled endocytosis. The complex links the site of endocytosis to the cell membrane-associated actin cytoskeleton. Mediates uptake of external molecules and vacuolar degradation of plasma membrane proteins. Plays a role in the proper organization of the cell membrane-associated actin cytoskeleton and promotes its destabilization.</text>
</comment>
<feature type="compositionally biased region" description="Low complexity" evidence="12">
    <location>
        <begin position="706"/>
        <end position="717"/>
    </location>
</feature>
<feature type="domain" description="EF-hand" evidence="15">
    <location>
        <begin position="321"/>
        <end position="356"/>
    </location>
</feature>
<evidence type="ECO:0000256" key="12">
    <source>
        <dbReference type="SAM" id="MobiDB-lite"/>
    </source>
</evidence>